<accession>A0A6N7QSW6</accession>
<reference evidence="3 4" key="1">
    <citation type="submission" date="2019-11" db="EMBL/GenBank/DDBJ databases">
        <authorList>
            <person name="Zhang X.Y."/>
        </authorList>
    </citation>
    <scope>NUCLEOTIDE SEQUENCE [LARGE SCALE GENOMIC DNA]</scope>
    <source>
        <strain evidence="3 4">C176</strain>
    </source>
</reference>
<feature type="chain" id="PRO_5027108804" description="Penicillin-binding protein activator LpoB" evidence="2">
    <location>
        <begin position="21"/>
        <end position="200"/>
    </location>
</feature>
<evidence type="ECO:0000256" key="2">
    <source>
        <dbReference type="SAM" id="SignalP"/>
    </source>
</evidence>
<protein>
    <recommendedName>
        <fullName evidence="1">Penicillin-binding protein activator LpoB</fullName>
    </recommendedName>
</protein>
<sequence>MGIGSIVLLASLVIMGCAPSTVYVDTADDRGEAVMALDYRDFESAAGEMVDGMLGSRALENPQGGRYVLVVSRIVNDTMQRIDTDQLVRKIRSDLLNSGRVVVTTAVGLDGPEDEMNMAVRQLRESGEFNQDTVEGEGQLIAPDLSLSGTIRQRDIQMDNRQQQVEYYFELAITDLTTGLAIWEDQEVIVKRGSNRAPTW</sequence>
<feature type="signal peptide" evidence="2">
    <location>
        <begin position="1"/>
        <end position="20"/>
    </location>
</feature>
<dbReference type="Pfam" id="PF13036">
    <property type="entry name" value="LpoB"/>
    <property type="match status" value="1"/>
</dbReference>
<organism evidence="3 4">
    <name type="scientific">Spiribacter salilacus</name>
    <dbReference type="NCBI Taxonomy" id="2664894"/>
    <lineage>
        <taxon>Bacteria</taxon>
        <taxon>Pseudomonadati</taxon>
        <taxon>Pseudomonadota</taxon>
        <taxon>Gammaproteobacteria</taxon>
        <taxon>Chromatiales</taxon>
        <taxon>Ectothiorhodospiraceae</taxon>
        <taxon>Spiribacter</taxon>
    </lineage>
</organism>
<proteinExistence type="predicted"/>
<dbReference type="NCBIfam" id="TIGR02722">
    <property type="entry name" value="lp"/>
    <property type="match status" value="1"/>
</dbReference>
<name>A0A6N7QSW6_9GAMM</name>
<evidence type="ECO:0000313" key="4">
    <source>
        <dbReference type="Proteomes" id="UP000433788"/>
    </source>
</evidence>
<dbReference type="InterPro" id="IPR014094">
    <property type="entry name" value="LpoB"/>
</dbReference>
<comment type="caution">
    <text evidence="3">The sequence shown here is derived from an EMBL/GenBank/DDBJ whole genome shotgun (WGS) entry which is preliminary data.</text>
</comment>
<dbReference type="Gene3D" id="3.40.50.10610">
    <property type="entry name" value="ABC-type transport auxiliary lipoprotein component"/>
    <property type="match status" value="1"/>
</dbReference>
<dbReference type="AlphaFoldDB" id="A0A6N7QSW6"/>
<gene>
    <name evidence="3" type="primary">lpoB</name>
    <name evidence="3" type="ORF">GH984_05870</name>
</gene>
<keyword evidence="2" id="KW-0732">Signal</keyword>
<keyword evidence="4" id="KW-1185">Reference proteome</keyword>
<evidence type="ECO:0000256" key="1">
    <source>
        <dbReference type="NCBIfam" id="TIGR02722"/>
    </source>
</evidence>
<evidence type="ECO:0000313" key="3">
    <source>
        <dbReference type="EMBL" id="MRH78228.1"/>
    </source>
</evidence>
<dbReference type="EMBL" id="WJPP01000003">
    <property type="protein sequence ID" value="MRH78228.1"/>
    <property type="molecule type" value="Genomic_DNA"/>
</dbReference>
<dbReference type="Proteomes" id="UP000433788">
    <property type="component" value="Unassembled WGS sequence"/>
</dbReference>